<dbReference type="SUPFAM" id="SSF109854">
    <property type="entry name" value="DinB/YfiT-like putative metalloenzymes"/>
    <property type="match status" value="1"/>
</dbReference>
<dbReference type="Proteomes" id="UP000619788">
    <property type="component" value="Unassembled WGS sequence"/>
</dbReference>
<dbReference type="EMBL" id="BOOJ01000062">
    <property type="protein sequence ID" value="GIH96203.1"/>
    <property type="molecule type" value="Genomic_DNA"/>
</dbReference>
<evidence type="ECO:0000259" key="1">
    <source>
        <dbReference type="Pfam" id="PF11716"/>
    </source>
</evidence>
<keyword evidence="3" id="KW-1185">Reference proteome</keyword>
<protein>
    <recommendedName>
        <fullName evidence="1">Mycothiol-dependent maleylpyruvate isomerase metal-binding domain-containing protein</fullName>
    </recommendedName>
</protein>
<name>A0A8J3SKR0_9ACTN</name>
<feature type="domain" description="Mycothiol-dependent maleylpyruvate isomerase metal-binding" evidence="1">
    <location>
        <begin position="14"/>
        <end position="130"/>
    </location>
</feature>
<dbReference type="NCBIfam" id="TIGR03083">
    <property type="entry name" value="maleylpyruvate isomerase family mycothiol-dependent enzyme"/>
    <property type="match status" value="1"/>
</dbReference>
<accession>A0A8J3SKR0</accession>
<dbReference type="InterPro" id="IPR024344">
    <property type="entry name" value="MDMPI_metal-binding"/>
</dbReference>
<proteinExistence type="predicted"/>
<dbReference type="RefSeq" id="WP_204068265.1">
    <property type="nucleotide sequence ID" value="NZ_BOOJ01000062.1"/>
</dbReference>
<dbReference type="InterPro" id="IPR034660">
    <property type="entry name" value="DinB/YfiT-like"/>
</dbReference>
<organism evidence="2 3">
    <name type="scientific">Planobispora siamensis</name>
    <dbReference type="NCBI Taxonomy" id="936338"/>
    <lineage>
        <taxon>Bacteria</taxon>
        <taxon>Bacillati</taxon>
        <taxon>Actinomycetota</taxon>
        <taxon>Actinomycetes</taxon>
        <taxon>Streptosporangiales</taxon>
        <taxon>Streptosporangiaceae</taxon>
        <taxon>Planobispora</taxon>
    </lineage>
</organism>
<sequence>MELTPTQTIDGLIAEYEDFADLVGGLSPQELDTPTRCAGWAVRDVAGHVTGGALDTVALTIGARSPDQQAADLRDHDHAAELRKAAAELRALLEAAVSAWDRPSMAPDRTIGNGVLTLWYDTYMHADDVRSALGRPSERGPGLAASVRWMLEELGRKGWGPARVSLTGLRERGAGEAEIGGGGPLVRADALRFMLAATGRIDPAEVGLDESVNIYR</sequence>
<comment type="caution">
    <text evidence="2">The sequence shown here is derived from an EMBL/GenBank/DDBJ whole genome shotgun (WGS) entry which is preliminary data.</text>
</comment>
<evidence type="ECO:0000313" key="2">
    <source>
        <dbReference type="EMBL" id="GIH96203.1"/>
    </source>
</evidence>
<dbReference type="Pfam" id="PF11716">
    <property type="entry name" value="MDMPI_N"/>
    <property type="match status" value="1"/>
</dbReference>
<reference evidence="2 3" key="1">
    <citation type="submission" date="2021-01" db="EMBL/GenBank/DDBJ databases">
        <title>Whole genome shotgun sequence of Planobispora siamensis NBRC 107568.</title>
        <authorList>
            <person name="Komaki H."/>
            <person name="Tamura T."/>
        </authorList>
    </citation>
    <scope>NUCLEOTIDE SEQUENCE [LARGE SCALE GENOMIC DNA]</scope>
    <source>
        <strain evidence="2 3">NBRC 107568</strain>
    </source>
</reference>
<evidence type="ECO:0000313" key="3">
    <source>
        <dbReference type="Proteomes" id="UP000619788"/>
    </source>
</evidence>
<gene>
    <name evidence="2" type="ORF">Psi01_68330</name>
</gene>
<dbReference type="GO" id="GO:0046872">
    <property type="term" value="F:metal ion binding"/>
    <property type="evidence" value="ECO:0007669"/>
    <property type="project" value="InterPro"/>
</dbReference>
<dbReference type="Gene3D" id="1.20.120.450">
    <property type="entry name" value="dinb family like domain"/>
    <property type="match status" value="1"/>
</dbReference>
<dbReference type="AlphaFoldDB" id="A0A8J3SKR0"/>
<dbReference type="InterPro" id="IPR017517">
    <property type="entry name" value="Maleyloyr_isom"/>
</dbReference>